<dbReference type="SMART" id="SM00589">
    <property type="entry name" value="PRY"/>
    <property type="match status" value="1"/>
</dbReference>
<dbReference type="FunFam" id="2.60.40.10:FF:000088">
    <property type="entry name" value="Butyrophilin subfamily 1 member A1"/>
    <property type="match status" value="1"/>
</dbReference>
<dbReference type="InterPro" id="IPR050504">
    <property type="entry name" value="IgSF_BTN/MOG"/>
</dbReference>
<dbReference type="Pfam" id="PF07686">
    <property type="entry name" value="V-set"/>
    <property type="match status" value="1"/>
</dbReference>
<feature type="transmembrane region" description="Helical" evidence="10">
    <location>
        <begin position="49"/>
        <end position="71"/>
    </location>
</feature>
<organism evidence="13 14">
    <name type="scientific">Cairina moschata</name>
    <name type="common">Muscovy duck</name>
    <dbReference type="NCBI Taxonomy" id="8855"/>
    <lineage>
        <taxon>Eukaryota</taxon>
        <taxon>Metazoa</taxon>
        <taxon>Chordata</taxon>
        <taxon>Craniata</taxon>
        <taxon>Vertebrata</taxon>
        <taxon>Euteleostomi</taxon>
        <taxon>Archelosauria</taxon>
        <taxon>Archosauria</taxon>
        <taxon>Dinosauria</taxon>
        <taxon>Saurischia</taxon>
        <taxon>Theropoda</taxon>
        <taxon>Coelurosauria</taxon>
        <taxon>Aves</taxon>
        <taxon>Neognathae</taxon>
        <taxon>Galloanserae</taxon>
        <taxon>Anseriformes</taxon>
        <taxon>Anatidae</taxon>
        <taxon>Anatinae</taxon>
        <taxon>Cairina</taxon>
    </lineage>
</organism>
<sequence>MCQQCSVCRTRNIMDTKIFVVVVVVFFFLGKVGMVPIQEELPDLQSFFLYIYIYTYILIFKYCRILQVLAIKFPLGKPFHIDVLCTMLSFTLISLIYIYIYIFAVHLSPVKVDVKMLVSSCLLCNSFVLACATIFFGFHVHKLDCARFQVLGSDHPITATVGGDVVLPCHLSPRMNAEHMEVRWFRSRFSIYVHLYQSGQDHFSSQMPEYQGRTEFLKGGVSNGNVSLRILRTRLSDEGQYQCLIKDGNFYEEATLELKVAVSGSSPLLSVEDYQDGGIRVGCRAAGWYPKPEMLWRDFQGQQLPSFTESTSQDKNGFFQVEKTIIIYKNSKQNLSCSVQNTRLPQEKDSSIYISDAIFPEVSPWMVTFFAILAVCLALLIFLPLIFYRLQAKHTTELEKHSAEIRERDMEIQKHAAELRWRNTIVPVEEVHVTLDADTAHPQLILSTDGKKVRRGDVRQPMPDNPERYDTYHCVLGQERFVSGRCFWEVDVGTEEGGVWAMGVARESMKRKGWINPAPQDGILALFHCGGKYWALTSPDHTALVLTQVPRMIRVYLDFEGQKVAFFNADNQDLLFSFPLAPLSGEKIRPWFRVGPIAQLSLMSPLPAPRVPSMEEPLLPSCFPLKSLSTGQKTSCTPEGRV</sequence>
<dbReference type="SMART" id="SM00449">
    <property type="entry name" value="SPRY"/>
    <property type="match status" value="1"/>
</dbReference>
<evidence type="ECO:0000313" key="14">
    <source>
        <dbReference type="Proteomes" id="UP000694556"/>
    </source>
</evidence>
<feature type="domain" description="Ig-like" evidence="12">
    <location>
        <begin position="267"/>
        <end position="353"/>
    </location>
</feature>
<dbReference type="FunFam" id="2.60.40.10:FF:000208">
    <property type="entry name" value="Butyrophilin subfamily 1 member A1"/>
    <property type="match status" value="1"/>
</dbReference>
<dbReference type="SMART" id="SM00409">
    <property type="entry name" value="IG"/>
    <property type="match status" value="1"/>
</dbReference>
<evidence type="ECO:0000256" key="2">
    <source>
        <dbReference type="ARBA" id="ARBA00007591"/>
    </source>
</evidence>
<keyword evidence="5 10" id="KW-1133">Transmembrane helix</keyword>
<evidence type="ECO:0008006" key="15">
    <source>
        <dbReference type="Google" id="ProtNLM"/>
    </source>
</evidence>
<dbReference type="InterPro" id="IPR013783">
    <property type="entry name" value="Ig-like_fold"/>
</dbReference>
<keyword evidence="7" id="KW-1015">Disulfide bond</keyword>
<dbReference type="Pfam" id="PF00622">
    <property type="entry name" value="SPRY"/>
    <property type="match status" value="1"/>
</dbReference>
<protein>
    <recommendedName>
        <fullName evidence="15">Butyrophilin subfamily 1 member A1-like</fullName>
    </recommendedName>
</protein>
<keyword evidence="9" id="KW-0393">Immunoglobulin domain</keyword>
<dbReference type="InterPro" id="IPR003599">
    <property type="entry name" value="Ig_sub"/>
</dbReference>
<keyword evidence="4" id="KW-0732">Signal</keyword>
<evidence type="ECO:0000259" key="11">
    <source>
        <dbReference type="PROSITE" id="PS50188"/>
    </source>
</evidence>
<keyword evidence="8" id="KW-0325">Glycoprotein</keyword>
<dbReference type="AlphaFoldDB" id="A0A8C3CLB0"/>
<dbReference type="InterPro" id="IPR006574">
    <property type="entry name" value="PRY"/>
</dbReference>
<dbReference type="SUPFAM" id="SSF48726">
    <property type="entry name" value="Immunoglobulin"/>
    <property type="match status" value="2"/>
</dbReference>
<dbReference type="GO" id="GO:0001817">
    <property type="term" value="P:regulation of cytokine production"/>
    <property type="evidence" value="ECO:0007669"/>
    <property type="project" value="TreeGrafter"/>
</dbReference>
<dbReference type="Pfam" id="PF22705">
    <property type="entry name" value="C2-set_3"/>
    <property type="match status" value="1"/>
</dbReference>
<feature type="domain" description="Ig-like" evidence="12">
    <location>
        <begin position="162"/>
        <end position="263"/>
    </location>
</feature>
<dbReference type="Gene3D" id="2.60.120.920">
    <property type="match status" value="1"/>
</dbReference>
<dbReference type="Ensembl" id="ENSCMMT00000024582.1">
    <property type="protein sequence ID" value="ENSCMMP00000022440.1"/>
    <property type="gene ID" value="ENSCMMG00000014088.1"/>
</dbReference>
<accession>A0A8C3CLB0</accession>
<dbReference type="InterPro" id="IPR007110">
    <property type="entry name" value="Ig-like_dom"/>
</dbReference>
<dbReference type="SUPFAM" id="SSF49899">
    <property type="entry name" value="Concanavalin A-like lectins/glucanases"/>
    <property type="match status" value="1"/>
</dbReference>
<evidence type="ECO:0000259" key="12">
    <source>
        <dbReference type="PROSITE" id="PS50835"/>
    </source>
</evidence>
<dbReference type="Pfam" id="PF13765">
    <property type="entry name" value="PRY"/>
    <property type="match status" value="1"/>
</dbReference>
<dbReference type="InterPro" id="IPR001870">
    <property type="entry name" value="B30.2/SPRY"/>
</dbReference>
<keyword evidence="3 10" id="KW-0812">Transmembrane</keyword>
<comment type="similarity">
    <text evidence="2">Belongs to the immunoglobulin superfamily. BTN/MOG family.</text>
</comment>
<evidence type="ECO:0000256" key="8">
    <source>
        <dbReference type="ARBA" id="ARBA00023180"/>
    </source>
</evidence>
<dbReference type="Ensembl" id="ENSCMMT00000024576.1">
    <property type="protein sequence ID" value="ENSCMMP00000022434.1"/>
    <property type="gene ID" value="ENSCMMG00000014088.1"/>
</dbReference>
<evidence type="ECO:0000256" key="9">
    <source>
        <dbReference type="ARBA" id="ARBA00023319"/>
    </source>
</evidence>
<dbReference type="SMART" id="SM00406">
    <property type="entry name" value="IGv"/>
    <property type="match status" value="1"/>
</dbReference>
<dbReference type="CDD" id="cd12888">
    <property type="entry name" value="SPRY_PRY_TRIM7_like"/>
    <property type="match status" value="1"/>
</dbReference>
<dbReference type="InterPro" id="IPR013106">
    <property type="entry name" value="Ig_V-set"/>
</dbReference>
<dbReference type="InterPro" id="IPR003877">
    <property type="entry name" value="SPRY_dom"/>
</dbReference>
<evidence type="ECO:0000256" key="5">
    <source>
        <dbReference type="ARBA" id="ARBA00022989"/>
    </source>
</evidence>
<keyword evidence="6 10" id="KW-0472">Membrane</keyword>
<evidence type="ECO:0000256" key="4">
    <source>
        <dbReference type="ARBA" id="ARBA00022729"/>
    </source>
</evidence>
<dbReference type="CDD" id="cd05713">
    <property type="entry name" value="IgV_MOG_like"/>
    <property type="match status" value="1"/>
</dbReference>
<feature type="transmembrane region" description="Helical" evidence="10">
    <location>
        <begin position="365"/>
        <end position="388"/>
    </location>
</feature>
<dbReference type="Proteomes" id="UP000694556">
    <property type="component" value="Unassembled WGS sequence"/>
</dbReference>
<dbReference type="PROSITE" id="PS50835">
    <property type="entry name" value="IG_LIKE"/>
    <property type="match status" value="2"/>
</dbReference>
<dbReference type="InterPro" id="IPR036179">
    <property type="entry name" value="Ig-like_dom_sf"/>
</dbReference>
<feature type="transmembrane region" description="Helical" evidence="10">
    <location>
        <begin position="83"/>
        <end position="104"/>
    </location>
</feature>
<dbReference type="PRINTS" id="PR01407">
    <property type="entry name" value="BUTYPHLNCDUF"/>
</dbReference>
<dbReference type="GO" id="GO:0009897">
    <property type="term" value="C:external side of plasma membrane"/>
    <property type="evidence" value="ECO:0007669"/>
    <property type="project" value="TreeGrafter"/>
</dbReference>
<name>A0A8C3CLB0_CAIMO</name>
<proteinExistence type="inferred from homology"/>
<comment type="subcellular location">
    <subcellularLocation>
        <location evidence="1">Membrane</location>
        <topology evidence="1">Single-pass type I membrane protein</topology>
    </subcellularLocation>
</comment>
<evidence type="ECO:0000256" key="7">
    <source>
        <dbReference type="ARBA" id="ARBA00023157"/>
    </source>
</evidence>
<evidence type="ECO:0000256" key="6">
    <source>
        <dbReference type="ARBA" id="ARBA00023136"/>
    </source>
</evidence>
<reference evidence="13" key="1">
    <citation type="submission" date="2025-05" db="UniProtKB">
        <authorList>
            <consortium name="Ensembl"/>
        </authorList>
    </citation>
    <scope>IDENTIFICATION</scope>
</reference>
<dbReference type="PANTHER" id="PTHR24100">
    <property type="entry name" value="BUTYROPHILIN"/>
    <property type="match status" value="1"/>
</dbReference>
<evidence type="ECO:0000313" key="13">
    <source>
        <dbReference type="Ensembl" id="ENSCMMP00000022440.1"/>
    </source>
</evidence>
<dbReference type="PROSITE" id="PS50188">
    <property type="entry name" value="B302_SPRY"/>
    <property type="match status" value="1"/>
</dbReference>
<dbReference type="GO" id="GO:0005102">
    <property type="term" value="F:signaling receptor binding"/>
    <property type="evidence" value="ECO:0007669"/>
    <property type="project" value="TreeGrafter"/>
</dbReference>
<dbReference type="InterPro" id="IPR043136">
    <property type="entry name" value="B30.2/SPRY_sf"/>
</dbReference>
<evidence type="ECO:0000256" key="10">
    <source>
        <dbReference type="SAM" id="Phobius"/>
    </source>
</evidence>
<feature type="domain" description="B30.2/SPRY" evidence="11">
    <location>
        <begin position="413"/>
        <end position="610"/>
    </location>
</feature>
<dbReference type="InterPro" id="IPR003879">
    <property type="entry name" value="Butyrophylin_SPRY"/>
</dbReference>
<keyword evidence="14" id="KW-1185">Reference proteome</keyword>
<feature type="transmembrane region" description="Helical" evidence="10">
    <location>
        <begin position="116"/>
        <end position="138"/>
    </location>
</feature>
<dbReference type="InterPro" id="IPR013320">
    <property type="entry name" value="ConA-like_dom_sf"/>
</dbReference>
<dbReference type="InterPro" id="IPR053896">
    <property type="entry name" value="BTN3A2-like_Ig-C"/>
</dbReference>
<dbReference type="GO" id="GO:0050852">
    <property type="term" value="P:T cell receptor signaling pathway"/>
    <property type="evidence" value="ECO:0007669"/>
    <property type="project" value="TreeGrafter"/>
</dbReference>
<evidence type="ECO:0000256" key="3">
    <source>
        <dbReference type="ARBA" id="ARBA00022692"/>
    </source>
</evidence>
<evidence type="ECO:0000256" key="1">
    <source>
        <dbReference type="ARBA" id="ARBA00004479"/>
    </source>
</evidence>
<dbReference type="FunFam" id="2.60.120.920:FF:000004">
    <property type="entry name" value="Butyrophilin subfamily 1 member A1"/>
    <property type="match status" value="1"/>
</dbReference>
<dbReference type="PANTHER" id="PTHR24100:SF149">
    <property type="entry name" value="BG-LIKE ANTIGEN 1-RELATED"/>
    <property type="match status" value="1"/>
</dbReference>
<feature type="transmembrane region" description="Helical" evidence="10">
    <location>
        <begin position="18"/>
        <end position="37"/>
    </location>
</feature>
<dbReference type="Gene3D" id="2.60.40.10">
    <property type="entry name" value="Immunoglobulins"/>
    <property type="match status" value="2"/>
</dbReference>